<dbReference type="InterPro" id="IPR024076">
    <property type="entry name" value="Rotavirus_NSP2_C"/>
</dbReference>
<dbReference type="CDD" id="cd00093">
    <property type="entry name" value="HTH_XRE"/>
    <property type="match status" value="1"/>
</dbReference>
<gene>
    <name evidence="3" type="primary">immR_1</name>
    <name evidence="3" type="ORF">CPLFYP93_00537</name>
</gene>
<dbReference type="SUPFAM" id="SSF47413">
    <property type="entry name" value="lambda repressor-like DNA-binding domains"/>
    <property type="match status" value="1"/>
</dbReference>
<protein>
    <submittedName>
        <fullName evidence="3">HTH-type transcriptional regulator ImmR</fullName>
    </submittedName>
</protein>
<dbReference type="PROSITE" id="PS50943">
    <property type="entry name" value="HTH_CROC1"/>
    <property type="match status" value="1"/>
</dbReference>
<evidence type="ECO:0000313" key="3">
    <source>
        <dbReference type="EMBL" id="VYT76355.1"/>
    </source>
</evidence>
<dbReference type="Gene3D" id="1.10.260.40">
    <property type="entry name" value="lambda repressor-like DNA-binding domains"/>
    <property type="match status" value="1"/>
</dbReference>
<reference evidence="3" key="1">
    <citation type="submission" date="2019-11" db="EMBL/GenBank/DDBJ databases">
        <authorList>
            <person name="Feng L."/>
        </authorList>
    </citation>
    <scope>NUCLEOTIDE SEQUENCE</scope>
    <source>
        <strain evidence="3">CParaputrificumLFYP93</strain>
    </source>
</reference>
<dbReference type="InterPro" id="IPR001387">
    <property type="entry name" value="Cro/C1-type_HTH"/>
</dbReference>
<sequence length="154" mass="18269">MNLGNSLFHARKKCGLSQEDVAEKLGVSRQTISKWEADETIPDIYQSKKMAVLYNMSLDELIDFDIDINEIQEIIDKTSEELEEKIDWTNAWGKKYPILVRYQSEVNHPNYARRLCVMLDELKQEYQYSELDSLLVLKDILYNVWKMRKDKSKR</sequence>
<dbReference type="EMBL" id="CACRTV010000017">
    <property type="protein sequence ID" value="VYT76355.1"/>
    <property type="molecule type" value="Genomic_DNA"/>
</dbReference>
<name>A0A6N2Z9M9_9CLOT</name>
<dbReference type="SMART" id="SM00530">
    <property type="entry name" value="HTH_XRE"/>
    <property type="match status" value="1"/>
</dbReference>
<evidence type="ECO:0000259" key="2">
    <source>
        <dbReference type="PROSITE" id="PS50943"/>
    </source>
</evidence>
<dbReference type="GO" id="GO:0003677">
    <property type="term" value="F:DNA binding"/>
    <property type="evidence" value="ECO:0007669"/>
    <property type="project" value="UniProtKB-KW"/>
</dbReference>
<dbReference type="AlphaFoldDB" id="A0A6N2Z9M9"/>
<organism evidence="3">
    <name type="scientific">Clostridium paraputrificum</name>
    <dbReference type="NCBI Taxonomy" id="29363"/>
    <lineage>
        <taxon>Bacteria</taxon>
        <taxon>Bacillati</taxon>
        <taxon>Bacillota</taxon>
        <taxon>Clostridia</taxon>
        <taxon>Eubacteriales</taxon>
        <taxon>Clostridiaceae</taxon>
        <taxon>Clostridium</taxon>
    </lineage>
</organism>
<accession>A0A6N2Z9M9</accession>
<dbReference type="GO" id="GO:0016817">
    <property type="term" value="F:hydrolase activity, acting on acid anhydrides"/>
    <property type="evidence" value="ECO:0007669"/>
    <property type="project" value="InterPro"/>
</dbReference>
<dbReference type="PANTHER" id="PTHR46558">
    <property type="entry name" value="TRACRIPTIONAL REGULATORY PROTEIN-RELATED-RELATED"/>
    <property type="match status" value="1"/>
</dbReference>
<feature type="domain" description="HTH cro/C1-type" evidence="2">
    <location>
        <begin position="10"/>
        <end position="61"/>
    </location>
</feature>
<proteinExistence type="predicted"/>
<dbReference type="Pfam" id="PF01381">
    <property type="entry name" value="HTH_3"/>
    <property type="match status" value="1"/>
</dbReference>
<evidence type="ECO:0000256" key="1">
    <source>
        <dbReference type="ARBA" id="ARBA00023125"/>
    </source>
</evidence>
<dbReference type="InterPro" id="IPR010982">
    <property type="entry name" value="Lambda_DNA-bd_dom_sf"/>
</dbReference>
<keyword evidence="1" id="KW-0238">DNA-binding</keyword>
<dbReference type="PANTHER" id="PTHR46558:SF13">
    <property type="entry name" value="HTH-TYPE TRANSCRIPTIONAL REGULATOR IMMR"/>
    <property type="match status" value="1"/>
</dbReference>
<dbReference type="SUPFAM" id="SSF75347">
    <property type="entry name" value="Rotavirus NSP2 fragment, C-terminal domain"/>
    <property type="match status" value="1"/>
</dbReference>
<dbReference type="RefSeq" id="WP_156559012.1">
    <property type="nucleotide sequence ID" value="NZ_CACRTV010000017.1"/>
</dbReference>